<organism evidence="11 12">
    <name type="scientific">Sebaldella termitidis (strain ATCC 33386 / NCTC 11300)</name>
    <dbReference type="NCBI Taxonomy" id="526218"/>
    <lineage>
        <taxon>Bacteria</taxon>
        <taxon>Fusobacteriati</taxon>
        <taxon>Fusobacteriota</taxon>
        <taxon>Fusobacteriia</taxon>
        <taxon>Fusobacteriales</taxon>
        <taxon>Leptotrichiaceae</taxon>
        <taxon>Sebaldella</taxon>
    </lineage>
</organism>
<sequence>MRRKANKTNILEGSISKGLFKLALPVVLTSLISIGYSLTDTWFIGKYLGDKYVSAVAAGAFFINFGMCFCNIPKIGAQVLVAQSIGARKITTARKYVRTALYLCVAFGLMYCAFVMVFHNYLIKVIKVQDPVIVSAANQFLMISAVGFVFLYLVITVSSIINAEGDTLGPFIFNSVGLLLNVLLDFIFIKYFKMGVIGAATATVTAQIIACIGILCYLFRKTSRFRKLRIWRLDPAHYYRRIVKLGIPNGVNQALFSVFAIILAGMIASINETALGVQRVGIQFEAFSWNISIGLASAISAFVGQNYGARNLERLKAGYFIGLKWIVSIGFVISAVFIFGGKYLYGFFFENPETIAMGQDYLRILGFSQMFMCAEITTTGAFNGVGRTLQPTVNSVAVTSLRIPLAYILTLLMGLTGIWWSISGTSILKGIISVAWFLWTLRKIKNSGEMLKELAA</sequence>
<evidence type="ECO:0000256" key="9">
    <source>
        <dbReference type="ARBA" id="ARBA00031636"/>
    </source>
</evidence>
<dbReference type="CDD" id="cd13140">
    <property type="entry name" value="MATE_like_1"/>
    <property type="match status" value="1"/>
</dbReference>
<feature type="transmembrane region" description="Helical" evidence="10">
    <location>
        <begin position="392"/>
        <end position="412"/>
    </location>
</feature>
<feature type="transmembrane region" description="Helical" evidence="10">
    <location>
        <begin position="99"/>
        <end position="119"/>
    </location>
</feature>
<dbReference type="KEGG" id="str:Sterm_1922"/>
<keyword evidence="7" id="KW-0406">Ion transport</keyword>
<reference evidence="12" key="1">
    <citation type="submission" date="2009-09" db="EMBL/GenBank/DDBJ databases">
        <title>The complete chromosome of Sebaldella termitidis ATCC 33386.</title>
        <authorList>
            <consortium name="US DOE Joint Genome Institute (JGI-PGF)"/>
            <person name="Lucas S."/>
            <person name="Copeland A."/>
            <person name="Lapidus A."/>
            <person name="Glavina del Rio T."/>
            <person name="Dalin E."/>
            <person name="Tice H."/>
            <person name="Bruce D."/>
            <person name="Goodwin L."/>
            <person name="Pitluck S."/>
            <person name="Kyrpides N."/>
            <person name="Mavromatis K."/>
            <person name="Ivanova N."/>
            <person name="Mikhailova N."/>
            <person name="Sims D."/>
            <person name="Meincke L."/>
            <person name="Brettin T."/>
            <person name="Detter J.C."/>
            <person name="Han C."/>
            <person name="Larimer F."/>
            <person name="Land M."/>
            <person name="Hauser L."/>
            <person name="Markowitz V."/>
            <person name="Cheng J.F."/>
            <person name="Hugenholtz P."/>
            <person name="Woyke T."/>
            <person name="Wu D."/>
            <person name="Eisen J.A."/>
        </authorList>
    </citation>
    <scope>NUCLEOTIDE SEQUENCE [LARGE SCALE GENOMIC DNA]</scope>
    <source>
        <strain evidence="12">ATCC 33386 / NCTC 11300</strain>
    </source>
</reference>
<evidence type="ECO:0000256" key="3">
    <source>
        <dbReference type="ARBA" id="ARBA00022449"/>
    </source>
</evidence>
<name>D1AJ91_SEBTE</name>
<proteinExistence type="predicted"/>
<evidence type="ECO:0000256" key="4">
    <source>
        <dbReference type="ARBA" id="ARBA00022475"/>
    </source>
</evidence>
<feature type="transmembrane region" description="Helical" evidence="10">
    <location>
        <begin position="364"/>
        <end position="385"/>
    </location>
</feature>
<dbReference type="InterPro" id="IPR050222">
    <property type="entry name" value="MATE_MdtK"/>
</dbReference>
<dbReference type="Proteomes" id="UP000000845">
    <property type="component" value="Chromosome"/>
</dbReference>
<dbReference type="EMBL" id="CP001739">
    <property type="protein sequence ID" value="ACZ08779.1"/>
    <property type="molecule type" value="Genomic_DNA"/>
</dbReference>
<feature type="transmembrane region" description="Helical" evidence="10">
    <location>
        <begin position="195"/>
        <end position="219"/>
    </location>
</feature>
<keyword evidence="3" id="KW-0050">Antiport</keyword>
<evidence type="ECO:0000256" key="8">
    <source>
        <dbReference type="ARBA" id="ARBA00023136"/>
    </source>
</evidence>
<dbReference type="InterPro" id="IPR002528">
    <property type="entry name" value="MATE_fam"/>
</dbReference>
<keyword evidence="12" id="KW-1185">Reference proteome</keyword>
<accession>D1AJ91</accession>
<keyword evidence="5 10" id="KW-0812">Transmembrane</keyword>
<feature type="transmembrane region" description="Helical" evidence="10">
    <location>
        <begin position="250"/>
        <end position="270"/>
    </location>
</feature>
<dbReference type="GO" id="GO:0042910">
    <property type="term" value="F:xenobiotic transmembrane transporter activity"/>
    <property type="evidence" value="ECO:0007669"/>
    <property type="project" value="InterPro"/>
</dbReference>
<evidence type="ECO:0000256" key="7">
    <source>
        <dbReference type="ARBA" id="ARBA00023065"/>
    </source>
</evidence>
<dbReference type="PANTHER" id="PTHR43298:SF2">
    <property type="entry name" value="FMN_FAD EXPORTER YEEO-RELATED"/>
    <property type="match status" value="1"/>
</dbReference>
<evidence type="ECO:0000313" key="11">
    <source>
        <dbReference type="EMBL" id="ACZ08779.1"/>
    </source>
</evidence>
<evidence type="ECO:0000256" key="5">
    <source>
        <dbReference type="ARBA" id="ARBA00022692"/>
    </source>
</evidence>
<feature type="transmembrane region" description="Helical" evidence="10">
    <location>
        <begin position="139"/>
        <end position="161"/>
    </location>
</feature>
<evidence type="ECO:0000256" key="1">
    <source>
        <dbReference type="ARBA" id="ARBA00004651"/>
    </source>
</evidence>
<dbReference type="InterPro" id="IPR048279">
    <property type="entry name" value="MdtK-like"/>
</dbReference>
<dbReference type="NCBIfam" id="TIGR00797">
    <property type="entry name" value="matE"/>
    <property type="match status" value="1"/>
</dbReference>
<keyword evidence="6 10" id="KW-1133">Transmembrane helix</keyword>
<feature type="transmembrane region" description="Helical" evidence="10">
    <location>
        <begin position="282"/>
        <end position="304"/>
    </location>
</feature>
<dbReference type="PIRSF" id="PIRSF006603">
    <property type="entry name" value="DinF"/>
    <property type="match status" value="1"/>
</dbReference>
<dbReference type="AlphaFoldDB" id="D1AJ91"/>
<keyword evidence="4" id="KW-1003">Cell membrane</keyword>
<dbReference type="GO" id="GO:0005886">
    <property type="term" value="C:plasma membrane"/>
    <property type="evidence" value="ECO:0007669"/>
    <property type="project" value="UniProtKB-SubCell"/>
</dbReference>
<dbReference type="GO" id="GO:0015297">
    <property type="term" value="F:antiporter activity"/>
    <property type="evidence" value="ECO:0007669"/>
    <property type="project" value="UniProtKB-KW"/>
</dbReference>
<dbReference type="Pfam" id="PF01554">
    <property type="entry name" value="MatE"/>
    <property type="match status" value="2"/>
</dbReference>
<keyword evidence="2" id="KW-0813">Transport</keyword>
<dbReference type="RefSeq" id="WP_012861373.1">
    <property type="nucleotide sequence ID" value="NC_013517.1"/>
</dbReference>
<feature type="transmembrane region" description="Helical" evidence="10">
    <location>
        <begin position="418"/>
        <end position="441"/>
    </location>
</feature>
<protein>
    <recommendedName>
        <fullName evidence="9">Multidrug-efflux transporter</fullName>
    </recommendedName>
</protein>
<dbReference type="eggNOG" id="COG0534">
    <property type="taxonomic scope" value="Bacteria"/>
</dbReference>
<evidence type="ECO:0000256" key="10">
    <source>
        <dbReference type="SAM" id="Phobius"/>
    </source>
</evidence>
<evidence type="ECO:0000313" key="12">
    <source>
        <dbReference type="Proteomes" id="UP000000845"/>
    </source>
</evidence>
<evidence type="ECO:0000256" key="6">
    <source>
        <dbReference type="ARBA" id="ARBA00022989"/>
    </source>
</evidence>
<gene>
    <name evidence="11" type="ordered locus">Sterm_1922</name>
</gene>
<dbReference type="HOGENOM" id="CLU_012893_5_0_0"/>
<keyword evidence="8 10" id="KW-0472">Membrane</keyword>
<dbReference type="PANTHER" id="PTHR43298">
    <property type="entry name" value="MULTIDRUG RESISTANCE PROTEIN NORM-RELATED"/>
    <property type="match status" value="1"/>
</dbReference>
<feature type="transmembrane region" description="Helical" evidence="10">
    <location>
        <begin position="20"/>
        <end position="39"/>
    </location>
</feature>
<feature type="transmembrane region" description="Helical" evidence="10">
    <location>
        <begin position="325"/>
        <end position="344"/>
    </location>
</feature>
<dbReference type="STRING" id="526218.Sterm_1922"/>
<reference evidence="11 12" key="2">
    <citation type="journal article" date="2010" name="Stand. Genomic Sci.">
        <title>Complete genome sequence of Sebaldella termitidis type strain (NCTC 11300).</title>
        <authorList>
            <person name="Harmon-Smith M."/>
            <person name="Celia L."/>
            <person name="Chertkov O."/>
            <person name="Lapidus A."/>
            <person name="Copeland A."/>
            <person name="Glavina Del Rio T."/>
            <person name="Nolan M."/>
            <person name="Lucas S."/>
            <person name="Tice H."/>
            <person name="Cheng J.F."/>
            <person name="Han C."/>
            <person name="Detter J.C."/>
            <person name="Bruce D."/>
            <person name="Goodwin L."/>
            <person name="Pitluck S."/>
            <person name="Pati A."/>
            <person name="Liolios K."/>
            <person name="Ivanova N."/>
            <person name="Mavromatis K."/>
            <person name="Mikhailova N."/>
            <person name="Chen A."/>
            <person name="Palaniappan K."/>
            <person name="Land M."/>
            <person name="Hauser L."/>
            <person name="Chang Y.J."/>
            <person name="Jeffries C.D."/>
            <person name="Brettin T."/>
            <person name="Goker M."/>
            <person name="Beck B."/>
            <person name="Bristow J."/>
            <person name="Eisen J.A."/>
            <person name="Markowitz V."/>
            <person name="Hugenholtz P."/>
            <person name="Kyrpides N.C."/>
            <person name="Klenk H.P."/>
            <person name="Chen F."/>
        </authorList>
    </citation>
    <scope>NUCLEOTIDE SEQUENCE [LARGE SCALE GENOMIC DNA]</scope>
    <source>
        <strain evidence="12">ATCC 33386 / NCTC 11300</strain>
    </source>
</reference>
<comment type="subcellular location">
    <subcellularLocation>
        <location evidence="1">Cell membrane</location>
        <topology evidence="1">Multi-pass membrane protein</topology>
    </subcellularLocation>
</comment>
<feature type="transmembrane region" description="Helical" evidence="10">
    <location>
        <begin position="168"/>
        <end position="189"/>
    </location>
</feature>
<dbReference type="GO" id="GO:0006811">
    <property type="term" value="P:monoatomic ion transport"/>
    <property type="evidence" value="ECO:0007669"/>
    <property type="project" value="UniProtKB-KW"/>
</dbReference>
<evidence type="ECO:0000256" key="2">
    <source>
        <dbReference type="ARBA" id="ARBA00022448"/>
    </source>
</evidence>
<feature type="transmembrane region" description="Helical" evidence="10">
    <location>
        <begin position="51"/>
        <end position="70"/>
    </location>
</feature>